<comment type="caution">
    <text evidence="1">The sequence shown here is derived from an EMBL/GenBank/DDBJ whole genome shotgun (WGS) entry which is preliminary data.</text>
</comment>
<keyword evidence="2" id="KW-1185">Reference proteome</keyword>
<organism evidence="1 2">
    <name type="scientific">Lithospermum erythrorhizon</name>
    <name type="common">Purple gromwell</name>
    <name type="synonym">Lithospermum officinale var. erythrorhizon</name>
    <dbReference type="NCBI Taxonomy" id="34254"/>
    <lineage>
        <taxon>Eukaryota</taxon>
        <taxon>Viridiplantae</taxon>
        <taxon>Streptophyta</taxon>
        <taxon>Embryophyta</taxon>
        <taxon>Tracheophyta</taxon>
        <taxon>Spermatophyta</taxon>
        <taxon>Magnoliopsida</taxon>
        <taxon>eudicotyledons</taxon>
        <taxon>Gunneridae</taxon>
        <taxon>Pentapetalae</taxon>
        <taxon>asterids</taxon>
        <taxon>lamiids</taxon>
        <taxon>Boraginales</taxon>
        <taxon>Boraginaceae</taxon>
        <taxon>Boraginoideae</taxon>
        <taxon>Lithospermeae</taxon>
        <taxon>Lithospermum</taxon>
    </lineage>
</organism>
<dbReference type="Proteomes" id="UP001454036">
    <property type="component" value="Unassembled WGS sequence"/>
</dbReference>
<dbReference type="AlphaFoldDB" id="A0AAV3Q171"/>
<gene>
    <name evidence="1" type="ORF">LIER_15005</name>
</gene>
<sequence length="155" mass="18137">MANNLALDKYLRTQPHEELYWKQRAKTKAISDEDKNTKFFHAHVKFKNKINSILEMVDDNNNNLNSEIDIQNHCRNYFFNLYTPNNLRNQNNLSNDSNPPPFNNAFKTISNITAHLKPDQIITLNLPFTLEEVKTIFFQMAHNKSPGRDGYPVEL</sequence>
<accession>A0AAV3Q171</accession>
<evidence type="ECO:0000313" key="2">
    <source>
        <dbReference type="Proteomes" id="UP001454036"/>
    </source>
</evidence>
<dbReference type="EMBL" id="BAABME010003194">
    <property type="protein sequence ID" value="GAA0157822.1"/>
    <property type="molecule type" value="Genomic_DNA"/>
</dbReference>
<proteinExistence type="predicted"/>
<evidence type="ECO:0000313" key="1">
    <source>
        <dbReference type="EMBL" id="GAA0157822.1"/>
    </source>
</evidence>
<reference evidence="1 2" key="1">
    <citation type="submission" date="2024-01" db="EMBL/GenBank/DDBJ databases">
        <title>The complete chloroplast genome sequence of Lithospermum erythrorhizon: insights into the phylogenetic relationship among Boraginaceae species and the maternal lineages of purple gromwells.</title>
        <authorList>
            <person name="Okada T."/>
            <person name="Watanabe K."/>
        </authorList>
    </citation>
    <scope>NUCLEOTIDE SEQUENCE [LARGE SCALE GENOMIC DNA]</scope>
</reference>
<protein>
    <submittedName>
        <fullName evidence="1">Uncharacterized protein</fullName>
    </submittedName>
</protein>
<name>A0AAV3Q171_LITER</name>